<keyword evidence="6 13" id="KW-1133">Transmembrane helix</keyword>
<evidence type="ECO:0000256" key="9">
    <source>
        <dbReference type="ARBA" id="ARBA00023136"/>
    </source>
</evidence>
<keyword evidence="8 12" id="KW-0406">Ion transport</keyword>
<dbReference type="PANTHER" id="PTHR23279:SF41">
    <property type="entry name" value="DEFECTIVE PROBOSCIS EXTENSION RESPONSE 4-RELATED"/>
    <property type="match status" value="1"/>
</dbReference>
<dbReference type="InterPro" id="IPR013783">
    <property type="entry name" value="Ig-like_fold"/>
</dbReference>
<dbReference type="InterPro" id="IPR007110">
    <property type="entry name" value="Ig-like_dom"/>
</dbReference>
<keyword evidence="11 12" id="KW-0407">Ion channel</keyword>
<dbReference type="EMBL" id="KQ971312">
    <property type="protein sequence ID" value="EEZ98137.2"/>
    <property type="molecule type" value="Genomic_DNA"/>
</dbReference>
<dbReference type="SUPFAM" id="SSF48726">
    <property type="entry name" value="Immunoglobulin"/>
    <property type="match status" value="2"/>
</dbReference>
<dbReference type="STRING" id="7070.D6W9K7"/>
<feature type="transmembrane region" description="Helical" evidence="13">
    <location>
        <begin position="290"/>
        <end position="315"/>
    </location>
</feature>
<dbReference type="Gene3D" id="1.10.287.820">
    <property type="entry name" value="Acid-sensing ion channel domain"/>
    <property type="match status" value="1"/>
</dbReference>
<dbReference type="PROSITE" id="PS50835">
    <property type="entry name" value="IG_LIKE"/>
    <property type="match status" value="2"/>
</dbReference>
<dbReference type="Proteomes" id="UP000007266">
    <property type="component" value="Linkage group 2"/>
</dbReference>
<evidence type="ECO:0000313" key="15">
    <source>
        <dbReference type="EMBL" id="EEZ98137.2"/>
    </source>
</evidence>
<organism evidence="15 16">
    <name type="scientific">Tribolium castaneum</name>
    <name type="common">Red flour beetle</name>
    <dbReference type="NCBI Taxonomy" id="7070"/>
    <lineage>
        <taxon>Eukaryota</taxon>
        <taxon>Metazoa</taxon>
        <taxon>Ecdysozoa</taxon>
        <taxon>Arthropoda</taxon>
        <taxon>Hexapoda</taxon>
        <taxon>Insecta</taxon>
        <taxon>Pterygota</taxon>
        <taxon>Neoptera</taxon>
        <taxon>Endopterygota</taxon>
        <taxon>Coleoptera</taxon>
        <taxon>Polyphaga</taxon>
        <taxon>Cucujiformia</taxon>
        <taxon>Tenebrionidae</taxon>
        <taxon>Tenebrionidae incertae sedis</taxon>
        <taxon>Tribolium</taxon>
    </lineage>
</organism>
<dbReference type="Gene3D" id="2.60.40.10">
    <property type="entry name" value="Immunoglobulins"/>
    <property type="match status" value="2"/>
</dbReference>
<dbReference type="InterPro" id="IPR037448">
    <property type="entry name" value="Zig-8"/>
</dbReference>
<evidence type="ECO:0000256" key="8">
    <source>
        <dbReference type="ARBA" id="ARBA00023065"/>
    </source>
</evidence>
<evidence type="ECO:0000256" key="3">
    <source>
        <dbReference type="ARBA" id="ARBA00022448"/>
    </source>
</evidence>
<feature type="domain" description="Ig-like" evidence="14">
    <location>
        <begin position="140"/>
        <end position="253"/>
    </location>
</feature>
<accession>D6W9K7</accession>
<dbReference type="AlphaFoldDB" id="D6W9K7"/>
<evidence type="ECO:0000256" key="11">
    <source>
        <dbReference type="ARBA" id="ARBA00023303"/>
    </source>
</evidence>
<reference evidence="15 16" key="1">
    <citation type="journal article" date="2008" name="Nature">
        <title>The genome of the model beetle and pest Tribolium castaneum.</title>
        <authorList>
            <consortium name="Tribolium Genome Sequencing Consortium"/>
            <person name="Richards S."/>
            <person name="Gibbs R.A."/>
            <person name="Weinstock G.M."/>
            <person name="Brown S.J."/>
            <person name="Denell R."/>
            <person name="Beeman R.W."/>
            <person name="Gibbs R."/>
            <person name="Beeman R.W."/>
            <person name="Brown S.J."/>
            <person name="Bucher G."/>
            <person name="Friedrich M."/>
            <person name="Grimmelikhuijzen C.J."/>
            <person name="Klingler M."/>
            <person name="Lorenzen M."/>
            <person name="Richards S."/>
            <person name="Roth S."/>
            <person name="Schroder R."/>
            <person name="Tautz D."/>
            <person name="Zdobnov E.M."/>
            <person name="Muzny D."/>
            <person name="Gibbs R.A."/>
            <person name="Weinstock G.M."/>
            <person name="Attaway T."/>
            <person name="Bell S."/>
            <person name="Buhay C.J."/>
            <person name="Chandrabose M.N."/>
            <person name="Chavez D."/>
            <person name="Clerk-Blankenburg K.P."/>
            <person name="Cree A."/>
            <person name="Dao M."/>
            <person name="Davis C."/>
            <person name="Chacko J."/>
            <person name="Dinh H."/>
            <person name="Dugan-Rocha S."/>
            <person name="Fowler G."/>
            <person name="Garner T.T."/>
            <person name="Garnes J."/>
            <person name="Gnirke A."/>
            <person name="Hawes A."/>
            <person name="Hernandez J."/>
            <person name="Hines S."/>
            <person name="Holder M."/>
            <person name="Hume J."/>
            <person name="Jhangiani S.N."/>
            <person name="Joshi V."/>
            <person name="Khan Z.M."/>
            <person name="Jackson L."/>
            <person name="Kovar C."/>
            <person name="Kowis A."/>
            <person name="Lee S."/>
            <person name="Lewis L.R."/>
            <person name="Margolis J."/>
            <person name="Morgan M."/>
            <person name="Nazareth L.V."/>
            <person name="Nguyen N."/>
            <person name="Okwuonu G."/>
            <person name="Parker D."/>
            <person name="Richards S."/>
            <person name="Ruiz S.J."/>
            <person name="Santibanez J."/>
            <person name="Savard J."/>
            <person name="Scherer S.E."/>
            <person name="Schneider B."/>
            <person name="Sodergren E."/>
            <person name="Tautz D."/>
            <person name="Vattahil S."/>
            <person name="Villasana D."/>
            <person name="White C.S."/>
            <person name="Wright R."/>
            <person name="Park Y."/>
            <person name="Beeman R.W."/>
            <person name="Lord J."/>
            <person name="Oppert B."/>
            <person name="Lorenzen M."/>
            <person name="Brown S."/>
            <person name="Wang L."/>
            <person name="Savard J."/>
            <person name="Tautz D."/>
            <person name="Richards S."/>
            <person name="Weinstock G."/>
            <person name="Gibbs R.A."/>
            <person name="Liu Y."/>
            <person name="Worley K."/>
            <person name="Weinstock G."/>
            <person name="Elsik C.G."/>
            <person name="Reese J.T."/>
            <person name="Elhaik E."/>
            <person name="Landan G."/>
            <person name="Graur D."/>
            <person name="Arensburger P."/>
            <person name="Atkinson P."/>
            <person name="Beeman R.W."/>
            <person name="Beidler J."/>
            <person name="Brown S.J."/>
            <person name="Demuth J.P."/>
            <person name="Drury D.W."/>
            <person name="Du Y.Z."/>
            <person name="Fujiwara H."/>
            <person name="Lorenzen M."/>
            <person name="Maselli V."/>
            <person name="Osanai M."/>
            <person name="Park Y."/>
            <person name="Robertson H.M."/>
            <person name="Tu Z."/>
            <person name="Wang J.J."/>
            <person name="Wang S."/>
            <person name="Richards S."/>
            <person name="Song H."/>
            <person name="Zhang L."/>
            <person name="Sodergren E."/>
            <person name="Werner D."/>
            <person name="Stanke M."/>
            <person name="Morgenstern B."/>
            <person name="Solovyev V."/>
            <person name="Kosarev P."/>
            <person name="Brown G."/>
            <person name="Chen H.C."/>
            <person name="Ermolaeva O."/>
            <person name="Hlavina W."/>
            <person name="Kapustin Y."/>
            <person name="Kiryutin B."/>
            <person name="Kitts P."/>
            <person name="Maglott D."/>
            <person name="Pruitt K."/>
            <person name="Sapojnikov V."/>
            <person name="Souvorov A."/>
            <person name="Mackey A.J."/>
            <person name="Waterhouse R.M."/>
            <person name="Wyder S."/>
            <person name="Zdobnov E.M."/>
            <person name="Zdobnov E.M."/>
            <person name="Wyder S."/>
            <person name="Kriventseva E.V."/>
            <person name="Kadowaki T."/>
            <person name="Bork P."/>
            <person name="Aranda M."/>
            <person name="Bao R."/>
            <person name="Beermann A."/>
            <person name="Berns N."/>
            <person name="Bolognesi R."/>
            <person name="Bonneton F."/>
            <person name="Bopp D."/>
            <person name="Brown S.J."/>
            <person name="Bucher G."/>
            <person name="Butts T."/>
            <person name="Chaumot A."/>
            <person name="Denell R.E."/>
            <person name="Ferrier D.E."/>
            <person name="Friedrich M."/>
            <person name="Gordon C.M."/>
            <person name="Jindra M."/>
            <person name="Klingler M."/>
            <person name="Lan Q."/>
            <person name="Lattorff H.M."/>
            <person name="Laudet V."/>
            <person name="von Levetsow C."/>
            <person name="Liu Z."/>
            <person name="Lutz R."/>
            <person name="Lynch J.A."/>
            <person name="da Fonseca R.N."/>
            <person name="Posnien N."/>
            <person name="Reuter R."/>
            <person name="Roth S."/>
            <person name="Savard J."/>
            <person name="Schinko J.B."/>
            <person name="Schmitt C."/>
            <person name="Schoppmeier M."/>
            <person name="Schroder R."/>
            <person name="Shippy T.D."/>
            <person name="Simonnet F."/>
            <person name="Marques-Souza H."/>
            <person name="Tautz D."/>
            <person name="Tomoyasu Y."/>
            <person name="Trauner J."/>
            <person name="Van der Zee M."/>
            <person name="Vervoort M."/>
            <person name="Wittkopp N."/>
            <person name="Wimmer E.A."/>
            <person name="Yang X."/>
            <person name="Jones A.K."/>
            <person name="Sattelle D.B."/>
            <person name="Ebert P.R."/>
            <person name="Nelson D."/>
            <person name="Scott J.G."/>
            <person name="Beeman R.W."/>
            <person name="Muthukrishnan S."/>
            <person name="Kramer K.J."/>
            <person name="Arakane Y."/>
            <person name="Beeman R.W."/>
            <person name="Zhu Q."/>
            <person name="Hogenkamp D."/>
            <person name="Dixit R."/>
            <person name="Oppert B."/>
            <person name="Jiang H."/>
            <person name="Zou Z."/>
            <person name="Marshall J."/>
            <person name="Elpidina E."/>
            <person name="Vinokurov K."/>
            <person name="Oppert C."/>
            <person name="Zou Z."/>
            <person name="Evans J."/>
            <person name="Lu Z."/>
            <person name="Zhao P."/>
            <person name="Sumathipala N."/>
            <person name="Altincicek B."/>
            <person name="Vilcinskas A."/>
            <person name="Williams M."/>
            <person name="Hultmark D."/>
            <person name="Hetru C."/>
            <person name="Jiang H."/>
            <person name="Grimmelikhuijzen C.J."/>
            <person name="Hauser F."/>
            <person name="Cazzamali G."/>
            <person name="Williamson M."/>
            <person name="Park Y."/>
            <person name="Li B."/>
            <person name="Tanaka Y."/>
            <person name="Predel R."/>
            <person name="Neupert S."/>
            <person name="Schachtner J."/>
            <person name="Verleyen P."/>
            <person name="Raible F."/>
            <person name="Bork P."/>
            <person name="Friedrich M."/>
            <person name="Walden K.K."/>
            <person name="Robertson H.M."/>
            <person name="Angeli S."/>
            <person name="Foret S."/>
            <person name="Bucher G."/>
            <person name="Schuetz S."/>
            <person name="Maleszka R."/>
            <person name="Wimmer E.A."/>
            <person name="Beeman R.W."/>
            <person name="Lorenzen M."/>
            <person name="Tomoyasu Y."/>
            <person name="Miller S.C."/>
            <person name="Grossmann D."/>
            <person name="Bucher G."/>
        </authorList>
    </citation>
    <scope>NUCLEOTIDE SEQUENCE [LARGE SCALE GENOMIC DNA]</scope>
    <source>
        <strain evidence="15 16">Georgia GA2</strain>
    </source>
</reference>
<evidence type="ECO:0000256" key="6">
    <source>
        <dbReference type="ARBA" id="ARBA00022989"/>
    </source>
</evidence>
<dbReference type="SMART" id="SM00408">
    <property type="entry name" value="IGc2"/>
    <property type="match status" value="2"/>
</dbReference>
<keyword evidence="9 13" id="KW-0472">Membrane</keyword>
<keyword evidence="16" id="KW-1185">Reference proteome</keyword>
<evidence type="ECO:0000256" key="4">
    <source>
        <dbReference type="ARBA" id="ARBA00022461"/>
    </source>
</evidence>
<dbReference type="GO" id="GO:0005272">
    <property type="term" value="F:sodium channel activity"/>
    <property type="evidence" value="ECO:0007669"/>
    <property type="project" value="UniProtKB-KW"/>
</dbReference>
<comment type="subcellular location">
    <subcellularLocation>
        <location evidence="1">Membrane</location>
        <topology evidence="1">Multi-pass membrane protein</topology>
    </subcellularLocation>
</comment>
<evidence type="ECO:0000256" key="12">
    <source>
        <dbReference type="RuleBase" id="RU000679"/>
    </source>
</evidence>
<protein>
    <recommendedName>
        <fullName evidence="14">Ig-like domain-containing protein</fullName>
    </recommendedName>
</protein>
<evidence type="ECO:0000256" key="5">
    <source>
        <dbReference type="ARBA" id="ARBA00022692"/>
    </source>
</evidence>
<evidence type="ECO:0000256" key="13">
    <source>
        <dbReference type="SAM" id="Phobius"/>
    </source>
</evidence>
<dbReference type="InterPro" id="IPR013106">
    <property type="entry name" value="Ig_V-set"/>
</dbReference>
<evidence type="ECO:0000256" key="2">
    <source>
        <dbReference type="ARBA" id="ARBA00007193"/>
    </source>
</evidence>
<dbReference type="InterPro" id="IPR003598">
    <property type="entry name" value="Ig_sub2"/>
</dbReference>
<keyword evidence="5 12" id="KW-0812">Transmembrane</keyword>
<dbReference type="InterPro" id="IPR036179">
    <property type="entry name" value="Ig-like_dom_sf"/>
</dbReference>
<proteinExistence type="inferred from homology"/>
<name>D6W9K7_TRICA</name>
<evidence type="ECO:0000256" key="1">
    <source>
        <dbReference type="ARBA" id="ARBA00004141"/>
    </source>
</evidence>
<dbReference type="Pfam" id="PF07686">
    <property type="entry name" value="V-set"/>
    <property type="match status" value="1"/>
</dbReference>
<evidence type="ECO:0000259" key="14">
    <source>
        <dbReference type="PROSITE" id="PS50835"/>
    </source>
</evidence>
<sequence length="710" mass="80879">MSAVCSEVPFNVRKLLQVWTVLLTCSPVMAGYTWTNGVKSAPDHNAGSSPVFDDFTIRELEATEGQTLLLPCTVRYLGDKVVSWIRSRDLHILTSGAATFSSDSRFEAVPSPGGDFWGLRIRGVHLSDSGQYECQVNTDPKMSLAFNLSGARKLEASKWLGQALIKGPREVYVRDGSLVTFTCEISPLSTPQSGGFMSAKPKVRWLHDNKELLFEPFRSHISTKTFFEESSQKVIGILKISKASWRDSGQYTCLQMSVKSDSIKMFVVESEHSEAMQRDYPVQSCASKCLLHLGLVLLFTLFLWIGLVIGAFSVATYQALQAWNRYDTSPVVITIEKDFFNWETEFPAVFFCARAKLTTAYKFLKIFRNKYNISASVEQLEGYVDDLLFTTYENYSSLEKYANGSQDDFVPTDLYLELVNFTSFRIPKNSNKTKIKYSEWPKNVNGEYSFVLTEFGFCQCFHSKVAGFFNIDNFTIDGATNTTFLPITKKYKEPALTLSQSDFSQTNFLFVIGTNEIIDITSQYFVVTPQTLGDVFLDIVDIVGDEDIKMLSPKQRNCRYWNEADDLGHSRVYSYNLCRRECRIQLCLKFCYCTPYYYKRIDNEPICNMSGMFCLSKYPEILTLLDPKTGEDLCPCFQSCDFQRITAELTIKATWFFGSKVTVNLERFPRERELEKNPLHNFARPSINELTKPLKVASPEKIDQTVNKPK</sequence>
<feature type="domain" description="Ig-like" evidence="14">
    <location>
        <begin position="50"/>
        <end position="137"/>
    </location>
</feature>
<keyword evidence="7" id="KW-0915">Sodium</keyword>
<dbReference type="GO" id="GO:0050808">
    <property type="term" value="P:synapse organization"/>
    <property type="evidence" value="ECO:0000318"/>
    <property type="project" value="GO_Central"/>
</dbReference>
<dbReference type="InterPro" id="IPR001873">
    <property type="entry name" value="ENaC"/>
</dbReference>
<evidence type="ECO:0000256" key="10">
    <source>
        <dbReference type="ARBA" id="ARBA00023201"/>
    </source>
</evidence>
<keyword evidence="4 12" id="KW-0894">Sodium channel</keyword>
<dbReference type="PANTHER" id="PTHR23279">
    <property type="entry name" value="DEFECTIVE PROBOSCIS EXTENSION RESPONSE DPR -RELATED"/>
    <property type="match status" value="1"/>
</dbReference>
<dbReference type="InterPro" id="IPR003599">
    <property type="entry name" value="Ig_sub"/>
</dbReference>
<dbReference type="GO" id="GO:0032589">
    <property type="term" value="C:neuron projection membrane"/>
    <property type="evidence" value="ECO:0000318"/>
    <property type="project" value="GO_Central"/>
</dbReference>
<comment type="similarity">
    <text evidence="2 12">Belongs to the amiloride-sensitive sodium channel (TC 1.A.6) family.</text>
</comment>
<dbReference type="HOGENOM" id="CLU_416415_0_0_1"/>
<dbReference type="Pfam" id="PF00858">
    <property type="entry name" value="ASC"/>
    <property type="match status" value="1"/>
</dbReference>
<dbReference type="SMART" id="SM00409">
    <property type="entry name" value="IG"/>
    <property type="match status" value="2"/>
</dbReference>
<dbReference type="CDD" id="cd00096">
    <property type="entry name" value="Ig"/>
    <property type="match status" value="1"/>
</dbReference>
<reference evidence="15 16" key="2">
    <citation type="journal article" date="2010" name="Nucleic Acids Res.">
        <title>BeetleBase in 2010: revisions to provide comprehensive genomic information for Tribolium castaneum.</title>
        <authorList>
            <person name="Kim H.S."/>
            <person name="Murphy T."/>
            <person name="Xia J."/>
            <person name="Caragea D."/>
            <person name="Park Y."/>
            <person name="Beeman R.W."/>
            <person name="Lorenzen M.D."/>
            <person name="Butcher S."/>
            <person name="Manak J.R."/>
            <person name="Brown S.J."/>
        </authorList>
    </citation>
    <scope>GENOME REANNOTATION</scope>
    <source>
        <strain evidence="15 16">Georgia GA2</strain>
    </source>
</reference>
<keyword evidence="3 12" id="KW-0813">Transport</keyword>
<gene>
    <name evidence="15" type="primary">AUGUSTUS-3.0.2_00562</name>
    <name evidence="15" type="ORF">TcasGA2_TC000562</name>
</gene>
<evidence type="ECO:0000256" key="7">
    <source>
        <dbReference type="ARBA" id="ARBA00023053"/>
    </source>
</evidence>
<keyword evidence="10 12" id="KW-0739">Sodium transport</keyword>
<dbReference type="FunFam" id="2.60.40.10:FF:003221">
    <property type="entry name" value="Si:ch73-296e2.3"/>
    <property type="match status" value="1"/>
</dbReference>
<evidence type="ECO:0000313" key="16">
    <source>
        <dbReference type="Proteomes" id="UP000007266"/>
    </source>
</evidence>